<organism evidence="1 2">
    <name type="scientific">Novipirellula artificiosorum</name>
    <dbReference type="NCBI Taxonomy" id="2528016"/>
    <lineage>
        <taxon>Bacteria</taxon>
        <taxon>Pseudomonadati</taxon>
        <taxon>Planctomycetota</taxon>
        <taxon>Planctomycetia</taxon>
        <taxon>Pirellulales</taxon>
        <taxon>Pirellulaceae</taxon>
        <taxon>Novipirellula</taxon>
    </lineage>
</organism>
<dbReference type="PANTHER" id="PTHR39673:SF5">
    <property type="entry name" value="TUNGSTEN-CONTAINING FORMYLMETHANOFURAN DEHYDROGENASE 2 SUBUNIT C"/>
    <property type="match status" value="1"/>
</dbReference>
<dbReference type="NCBIfam" id="TIGR03122">
    <property type="entry name" value="one_C_dehyd_C"/>
    <property type="match status" value="1"/>
</dbReference>
<dbReference type="InterPro" id="IPR017550">
    <property type="entry name" value="Formylmethanofuran_DH_suC"/>
</dbReference>
<dbReference type="GO" id="GO:0018493">
    <property type="term" value="F:formylmethanofuran dehydrogenase activity"/>
    <property type="evidence" value="ECO:0007669"/>
    <property type="project" value="InterPro"/>
</dbReference>
<dbReference type="PANTHER" id="PTHR39673">
    <property type="entry name" value="TUNGSTEN FORMYLMETHANOFURAN DEHYDROGENASE, SUBUNIT C (FWDC)"/>
    <property type="match status" value="1"/>
</dbReference>
<sequence length="276" mass="29497">MSGWTLELRCDIHSFVDASPIRLSSFANMSIHQVNKLPLSAADGTYPVGELFKVSKTSHHETLRMFGDLRSFRGIASEHSRGTFFVDGNVGDYAGSRFCAGDVWISGSAGDYLAAPLGADRSGMSGGRLVVGGSVGHHAGRRMRRGEIVIEGSAGDFLGAHLVAGTIVVGGQVGGQLGYAMRRGTLIVPVLPTVEKQRFSAAIEYESAFFSLLYQQRRLHPGGGHGPSEGFVACTRTRELLRRIAVDGFQSVRGDFSVGGQGELIVPIDRSQQAND</sequence>
<dbReference type="RefSeq" id="WP_197231171.1">
    <property type="nucleotide sequence ID" value="NZ_SJPV01000002.1"/>
</dbReference>
<keyword evidence="1" id="KW-0378">Hydrolase</keyword>
<dbReference type="InterPro" id="IPR036485">
    <property type="entry name" value="Glu_synth_asu_C_sf"/>
</dbReference>
<protein>
    <submittedName>
        <fullName evidence="1">Formyltransferase/hydrolase complex Fhc subunit C</fullName>
    </submittedName>
</protein>
<keyword evidence="1" id="KW-0808">Transferase</keyword>
<gene>
    <name evidence="1" type="primary">fhcC</name>
    <name evidence="1" type="ORF">Poly41_19040</name>
</gene>
<name>A0A5C6DZ06_9BACT</name>
<dbReference type="SUPFAM" id="SSF69336">
    <property type="entry name" value="Alpha subunit of glutamate synthase, C-terminal domain"/>
    <property type="match status" value="1"/>
</dbReference>
<evidence type="ECO:0000313" key="2">
    <source>
        <dbReference type="Proteomes" id="UP000319143"/>
    </source>
</evidence>
<dbReference type="Gene3D" id="2.160.20.60">
    <property type="entry name" value="Glutamate synthase, alpha subunit, C-terminal domain"/>
    <property type="match status" value="1"/>
</dbReference>
<dbReference type="Proteomes" id="UP000319143">
    <property type="component" value="Unassembled WGS sequence"/>
</dbReference>
<evidence type="ECO:0000313" key="1">
    <source>
        <dbReference type="EMBL" id="TWU41067.1"/>
    </source>
</evidence>
<dbReference type="GO" id="GO:0015948">
    <property type="term" value="P:methanogenesis"/>
    <property type="evidence" value="ECO:0007669"/>
    <property type="project" value="InterPro"/>
</dbReference>
<dbReference type="AlphaFoldDB" id="A0A5C6DZ06"/>
<dbReference type="EMBL" id="SJPV01000002">
    <property type="protein sequence ID" value="TWU41067.1"/>
    <property type="molecule type" value="Genomic_DNA"/>
</dbReference>
<accession>A0A5C6DZ06</accession>
<dbReference type="GO" id="GO:0016740">
    <property type="term" value="F:transferase activity"/>
    <property type="evidence" value="ECO:0007669"/>
    <property type="project" value="UniProtKB-KW"/>
</dbReference>
<dbReference type="GO" id="GO:0016787">
    <property type="term" value="F:hydrolase activity"/>
    <property type="evidence" value="ECO:0007669"/>
    <property type="project" value="UniProtKB-KW"/>
</dbReference>
<keyword evidence="2" id="KW-1185">Reference proteome</keyword>
<dbReference type="GO" id="GO:0046914">
    <property type="term" value="F:transition metal ion binding"/>
    <property type="evidence" value="ECO:0007669"/>
    <property type="project" value="InterPro"/>
</dbReference>
<reference evidence="1 2" key="1">
    <citation type="submission" date="2019-02" db="EMBL/GenBank/DDBJ databases">
        <title>Deep-cultivation of Planctomycetes and their phenomic and genomic characterization uncovers novel biology.</title>
        <authorList>
            <person name="Wiegand S."/>
            <person name="Jogler M."/>
            <person name="Boedeker C."/>
            <person name="Pinto D."/>
            <person name="Vollmers J."/>
            <person name="Rivas-Marin E."/>
            <person name="Kohn T."/>
            <person name="Peeters S.H."/>
            <person name="Heuer A."/>
            <person name="Rast P."/>
            <person name="Oberbeckmann S."/>
            <person name="Bunk B."/>
            <person name="Jeske O."/>
            <person name="Meyerdierks A."/>
            <person name="Storesund J.E."/>
            <person name="Kallscheuer N."/>
            <person name="Luecker S."/>
            <person name="Lage O.M."/>
            <person name="Pohl T."/>
            <person name="Merkel B.J."/>
            <person name="Hornburger P."/>
            <person name="Mueller R.-W."/>
            <person name="Bruemmer F."/>
            <person name="Labrenz M."/>
            <person name="Spormann A.M."/>
            <person name="Op Den Camp H."/>
            <person name="Overmann J."/>
            <person name="Amann R."/>
            <person name="Jetten M.S.M."/>
            <person name="Mascher T."/>
            <person name="Medema M.H."/>
            <person name="Devos D.P."/>
            <person name="Kaster A.-K."/>
            <person name="Ovreas L."/>
            <person name="Rohde M."/>
            <person name="Galperin M.Y."/>
            <person name="Jogler C."/>
        </authorList>
    </citation>
    <scope>NUCLEOTIDE SEQUENCE [LARGE SCALE GENOMIC DNA]</scope>
    <source>
        <strain evidence="1 2">Poly41</strain>
    </source>
</reference>
<comment type="caution">
    <text evidence="1">The sequence shown here is derived from an EMBL/GenBank/DDBJ whole genome shotgun (WGS) entry which is preliminary data.</text>
</comment>
<proteinExistence type="predicted"/>